<organism evidence="6 7">
    <name type="scientific">Tamilnaduibacter salinus</name>
    <dbReference type="NCBI Taxonomy" id="1484056"/>
    <lineage>
        <taxon>Bacteria</taxon>
        <taxon>Pseudomonadati</taxon>
        <taxon>Pseudomonadota</taxon>
        <taxon>Gammaproteobacteria</taxon>
        <taxon>Pseudomonadales</taxon>
        <taxon>Marinobacteraceae</taxon>
        <taxon>Tamilnaduibacter</taxon>
    </lineage>
</organism>
<dbReference type="Pfam" id="PF13407">
    <property type="entry name" value="Peripla_BP_4"/>
    <property type="match status" value="1"/>
</dbReference>
<dbReference type="InterPro" id="IPR025997">
    <property type="entry name" value="SBP_2_dom"/>
</dbReference>
<proteinExistence type="inferred from homology"/>
<dbReference type="PANTHER" id="PTHR46847:SF1">
    <property type="entry name" value="D-ALLOSE-BINDING PERIPLASMIC PROTEIN-RELATED"/>
    <property type="match status" value="1"/>
</dbReference>
<comment type="caution">
    <text evidence="6">The sequence shown here is derived from an EMBL/GenBank/DDBJ whole genome shotgun (WGS) entry which is preliminary data.</text>
</comment>
<dbReference type="EMBL" id="NMPM01000013">
    <property type="protein sequence ID" value="PAV26840.1"/>
    <property type="molecule type" value="Genomic_DNA"/>
</dbReference>
<feature type="signal peptide" evidence="4">
    <location>
        <begin position="1"/>
        <end position="22"/>
    </location>
</feature>
<dbReference type="InterPro" id="IPR028082">
    <property type="entry name" value="Peripla_BP_I"/>
</dbReference>
<evidence type="ECO:0000256" key="1">
    <source>
        <dbReference type="ARBA" id="ARBA00004196"/>
    </source>
</evidence>
<dbReference type="RefSeq" id="WP_095610034.1">
    <property type="nucleotide sequence ID" value="NZ_NMPM01000013.1"/>
</dbReference>
<evidence type="ECO:0000313" key="6">
    <source>
        <dbReference type="EMBL" id="PAV26840.1"/>
    </source>
</evidence>
<keyword evidence="7" id="KW-1185">Reference proteome</keyword>
<comment type="subcellular location">
    <subcellularLocation>
        <location evidence="1">Cell envelope</location>
    </subcellularLocation>
</comment>
<dbReference type="Proteomes" id="UP000218332">
    <property type="component" value="Unassembled WGS sequence"/>
</dbReference>
<dbReference type="Gene3D" id="3.40.50.2300">
    <property type="match status" value="2"/>
</dbReference>
<dbReference type="GO" id="GO:0030313">
    <property type="term" value="C:cell envelope"/>
    <property type="evidence" value="ECO:0007669"/>
    <property type="project" value="UniProtKB-SubCell"/>
</dbReference>
<feature type="chain" id="PRO_5012561885" description="Periplasmic binding protein domain-containing protein" evidence="4">
    <location>
        <begin position="23"/>
        <end position="387"/>
    </location>
</feature>
<sequence length="387" mass="43341">MMYRAICLVLLSVLVHAPVALASTGNRLALFIPDDTPFWNRVVFFARAATEDMGDELTVFDADADRLRMQRQFESALRGDRAFDAAIFPNFLQTASRFLEICAQEAVPCVLFNSGLQEPENGVGGQTDGSNPHWIAHLVPDDVGSSADMTEYLIRRAEQGASSEPVTMAAINGYRSDTPAIKRERGVRQVLERRPDVTFTQMFYTDWSAGEAKTRLSGLLQRYPRVDVVWSANYRITEGILSAMEEEGLTPGQDLLINSYDINPATLEQVADGRVTITAGGHYVEGAWSVILAHDYLGGAWPATDRPVFDTPLLLVNRNNVGVVRKALGRLEDNPDSLSRVDFTRYSRLENPNRKHYEFSLRDVLKRYQSNWAMAPRQGLFERSTTQ</sequence>
<comment type="similarity">
    <text evidence="2">Belongs to the bacterial solute-binding protein 2 family.</text>
</comment>
<protein>
    <recommendedName>
        <fullName evidence="5">Periplasmic binding protein domain-containing protein</fullName>
    </recommendedName>
</protein>
<keyword evidence="3 4" id="KW-0732">Signal</keyword>
<evidence type="ECO:0000259" key="5">
    <source>
        <dbReference type="Pfam" id="PF13407"/>
    </source>
</evidence>
<accession>A0A2A2I6T3</accession>
<reference evidence="6 7" key="1">
    <citation type="submission" date="2017-07" db="EMBL/GenBank/DDBJ databases">
        <title>Tamlnaduibacter salinus (Mi-7) genome sequencing.</title>
        <authorList>
            <person name="Verma A."/>
            <person name="Krishnamurthi S."/>
        </authorList>
    </citation>
    <scope>NUCLEOTIDE SEQUENCE [LARGE SCALE GENOMIC DNA]</scope>
    <source>
        <strain evidence="6 7">Mi-7</strain>
    </source>
</reference>
<dbReference type="GO" id="GO:0055085">
    <property type="term" value="P:transmembrane transport"/>
    <property type="evidence" value="ECO:0007669"/>
    <property type="project" value="UniProtKB-ARBA"/>
</dbReference>
<evidence type="ECO:0000313" key="7">
    <source>
        <dbReference type="Proteomes" id="UP000218332"/>
    </source>
</evidence>
<dbReference type="AlphaFoldDB" id="A0A2A2I6T3"/>
<evidence type="ECO:0000256" key="4">
    <source>
        <dbReference type="SAM" id="SignalP"/>
    </source>
</evidence>
<name>A0A2A2I6T3_9GAMM</name>
<feature type="domain" description="Periplasmic binding protein" evidence="5">
    <location>
        <begin position="35"/>
        <end position="299"/>
    </location>
</feature>
<evidence type="ECO:0000256" key="3">
    <source>
        <dbReference type="ARBA" id="ARBA00022729"/>
    </source>
</evidence>
<gene>
    <name evidence="6" type="ORF">CF392_03220</name>
</gene>
<dbReference type="GO" id="GO:0030246">
    <property type="term" value="F:carbohydrate binding"/>
    <property type="evidence" value="ECO:0007669"/>
    <property type="project" value="UniProtKB-ARBA"/>
</dbReference>
<evidence type="ECO:0000256" key="2">
    <source>
        <dbReference type="ARBA" id="ARBA00007639"/>
    </source>
</evidence>
<dbReference type="PANTHER" id="PTHR46847">
    <property type="entry name" value="D-ALLOSE-BINDING PERIPLASMIC PROTEIN-RELATED"/>
    <property type="match status" value="1"/>
</dbReference>
<dbReference type="CDD" id="cd06324">
    <property type="entry name" value="PBP1_ABC_sugar_binding-like"/>
    <property type="match status" value="1"/>
</dbReference>
<dbReference type="SUPFAM" id="SSF53822">
    <property type="entry name" value="Periplasmic binding protein-like I"/>
    <property type="match status" value="1"/>
</dbReference>